<dbReference type="PROSITE" id="PS52050">
    <property type="entry name" value="WYL"/>
    <property type="match status" value="1"/>
</dbReference>
<dbReference type="AlphaFoldDB" id="W0DZ65"/>
<reference evidence="4 5" key="1">
    <citation type="submission" date="2013-12" db="EMBL/GenBank/DDBJ databases">
        <authorList>
            <consortium name="DOE Joint Genome Institute"/>
            <person name="Kappler U."/>
            <person name="Huntemann M."/>
            <person name="Han J."/>
            <person name="Chen A."/>
            <person name="Kyrpides N."/>
            <person name="Mavromatis K."/>
            <person name="Markowitz V."/>
            <person name="Palaniappan K."/>
            <person name="Ivanova N."/>
            <person name="Schaumberg A."/>
            <person name="Pati A."/>
            <person name="Liolios K."/>
            <person name="Nordberg H.P."/>
            <person name="Cantor M.N."/>
            <person name="Hua S.X."/>
            <person name="Woyke T."/>
        </authorList>
    </citation>
    <scope>NUCLEOTIDE SEQUENCE [LARGE SCALE GENOMIC DNA]</scope>
    <source>
        <strain evidence="5">AL2</strain>
    </source>
</reference>
<dbReference type="Proteomes" id="UP000005380">
    <property type="component" value="Chromosome"/>
</dbReference>
<evidence type="ECO:0000313" key="4">
    <source>
        <dbReference type="EMBL" id="AHF02269.1"/>
    </source>
</evidence>
<dbReference type="HOGENOM" id="CLU_054168_2_0_6"/>
<dbReference type="STRING" id="717772.THIAE_05890"/>
<dbReference type="InterPro" id="IPR059019">
    <property type="entry name" value="WHD_CapW"/>
</dbReference>
<dbReference type="eggNOG" id="COG2378">
    <property type="taxonomic scope" value="Bacteria"/>
</dbReference>
<feature type="domain" description="WYL" evidence="1">
    <location>
        <begin position="112"/>
        <end position="177"/>
    </location>
</feature>
<evidence type="ECO:0000259" key="1">
    <source>
        <dbReference type="Pfam" id="PF13280"/>
    </source>
</evidence>
<evidence type="ECO:0000259" key="3">
    <source>
        <dbReference type="Pfam" id="PF26109"/>
    </source>
</evidence>
<dbReference type="InterPro" id="IPR016634">
    <property type="entry name" value="CapW-like"/>
</dbReference>
<feature type="domain" description="DNA-binding transcriptional repressor CapW winged helix-turn-helix" evidence="3">
    <location>
        <begin position="11"/>
        <end position="84"/>
    </location>
</feature>
<protein>
    <submittedName>
        <fullName evidence="4">Uncharacterized protein</fullName>
    </submittedName>
</protein>
<dbReference type="OrthoDB" id="6400324at2"/>
<name>W0DZ65_9GAMM</name>
<dbReference type="InParanoid" id="W0DZ65"/>
<sequence length="271" mass="31430">MAIALTDLKWDAIQRMEEIERCLFWQGSLGRTELALRLRMSNPQTTAILKQYQALNPSKIALNNSSKRYEVDDAIQNLFYSPSLADLESHTDTFEINSYSMSAPSRHTPMAVVRDIARTIYHNQSIEIFYHSHKEPNGRRRRITPHTFVTTTQRTHVRAWCHESKGFRDFIIGRISETGSLGDPGQTGLSDEAWHTLLILKLKANPKLDSAQKKLIEMDFEMQAGSREIKVKQALLWYYFELYNLWPEHQIQDPKHQPVILGNIEIMKFLS</sequence>
<dbReference type="InterPro" id="IPR059020">
    <property type="entry name" value="CapW_CTD"/>
</dbReference>
<dbReference type="EMBL" id="CP007030">
    <property type="protein sequence ID" value="AHF02269.1"/>
    <property type="molecule type" value="Genomic_DNA"/>
</dbReference>
<dbReference type="PIRSF" id="PIRSF015558">
    <property type="entry name" value="Txn_reg_DeoR_prd"/>
    <property type="match status" value="1"/>
</dbReference>
<dbReference type="RefSeq" id="WP_006460462.1">
    <property type="nucleotide sequence ID" value="NZ_CP007030.1"/>
</dbReference>
<dbReference type="Pfam" id="PF26107">
    <property type="entry name" value="BrxR_CTD"/>
    <property type="match status" value="1"/>
</dbReference>
<organism evidence="4 5">
    <name type="scientific">Thiomicrospira aerophila AL3</name>
    <dbReference type="NCBI Taxonomy" id="717772"/>
    <lineage>
        <taxon>Bacteria</taxon>
        <taxon>Pseudomonadati</taxon>
        <taxon>Pseudomonadota</taxon>
        <taxon>Gammaproteobacteria</taxon>
        <taxon>Thiotrichales</taxon>
        <taxon>Piscirickettsiaceae</taxon>
        <taxon>Thiomicrospira</taxon>
    </lineage>
</organism>
<dbReference type="InterPro" id="IPR026881">
    <property type="entry name" value="WYL_dom"/>
</dbReference>
<dbReference type="PANTHER" id="PTHR34580:SF3">
    <property type="entry name" value="PROTEIN PAFB"/>
    <property type="match status" value="1"/>
</dbReference>
<feature type="domain" description="DNA-binding transcriptional repressor CapW C-terminal dimerisation" evidence="2">
    <location>
        <begin position="199"/>
        <end position="264"/>
    </location>
</feature>
<dbReference type="Pfam" id="PF13280">
    <property type="entry name" value="WYL"/>
    <property type="match status" value="1"/>
</dbReference>
<evidence type="ECO:0000313" key="5">
    <source>
        <dbReference type="Proteomes" id="UP000005380"/>
    </source>
</evidence>
<dbReference type="InterPro" id="IPR051534">
    <property type="entry name" value="CBASS_pafABC_assoc_protein"/>
</dbReference>
<proteinExistence type="predicted"/>
<gene>
    <name evidence="4" type="ORF">THIAE_05890</name>
</gene>
<evidence type="ECO:0000259" key="2">
    <source>
        <dbReference type="Pfam" id="PF26107"/>
    </source>
</evidence>
<dbReference type="PANTHER" id="PTHR34580">
    <property type="match status" value="1"/>
</dbReference>
<dbReference type="KEGG" id="tao:THIAE_05890"/>
<accession>W0DZ65</accession>
<dbReference type="Pfam" id="PF26109">
    <property type="entry name" value="WHD_BrxR"/>
    <property type="match status" value="1"/>
</dbReference>
<keyword evidence="5" id="KW-1185">Reference proteome</keyword>